<proteinExistence type="predicted"/>
<evidence type="ECO:0000313" key="2">
    <source>
        <dbReference type="Proteomes" id="UP001062846"/>
    </source>
</evidence>
<sequence>MKRGNKLDLFVSLTRQRSIQILIGVGLLYIIMVALEVPFVFDTGFGAVNREGLNDGVPYSRPFALRSEEELEEREAPVMPLKDALRRESKPERRITEYKSVSGLRFDGGSVVNISGMDGFLGIQKSAKEAFEVGKKIWEEMESGKIEEVVKKTTESKIETCPYSISLSGSEFSDRGRILVLPCGLTLGSHITIVGKPRNAHPEHDPKISLLKDGQYVMVSQFMMELQGLKTVDGEDPPRILHFNPRLKGDWSGKPVIEQNTCYRMQWGSALRCEGWKSRADEETVDGQVKCDKWIRDDDDHSEESKATWWLNRLIGRTKKLLDKSSKWKAPPLPDGPVELFVGILSAGNHFAERMAVRKSWMQHRLIKSSNVVARFFVALNGRKEVNLELKKEAEFFGDIVIVPYLDNYDLVVLKTVAISEYGCDDDTFVRVDAVIKEVEKIADDKSFYVGNINYYHKPLRYGKWAVTYELFKMEDVSMGMWVGQFNSSRPVEYVHSLKFCQFGCIDDYYTAHYQSPRQMICMWNKLRQHGRPLCCNMR</sequence>
<accession>A0ACC0LJT3</accession>
<keyword evidence="2" id="KW-1185">Reference proteome</keyword>
<protein>
    <submittedName>
        <fullName evidence="1">Uncharacterized protein</fullName>
    </submittedName>
</protein>
<reference evidence="1" key="1">
    <citation type="submission" date="2022-02" db="EMBL/GenBank/DDBJ databases">
        <title>Plant Genome Project.</title>
        <authorList>
            <person name="Zhang R.-G."/>
        </authorList>
    </citation>
    <scope>NUCLEOTIDE SEQUENCE</scope>
    <source>
        <strain evidence="1">AT1</strain>
    </source>
</reference>
<dbReference type="Proteomes" id="UP001062846">
    <property type="component" value="Chromosome 12"/>
</dbReference>
<evidence type="ECO:0000313" key="1">
    <source>
        <dbReference type="EMBL" id="KAI8528970.1"/>
    </source>
</evidence>
<dbReference type="EMBL" id="CM046399">
    <property type="protein sequence ID" value="KAI8528970.1"/>
    <property type="molecule type" value="Genomic_DNA"/>
</dbReference>
<gene>
    <name evidence="1" type="ORF">RHMOL_Rhmol12G0189800</name>
</gene>
<organism evidence="1 2">
    <name type="scientific">Rhododendron molle</name>
    <name type="common">Chinese azalea</name>
    <name type="synonym">Azalea mollis</name>
    <dbReference type="NCBI Taxonomy" id="49168"/>
    <lineage>
        <taxon>Eukaryota</taxon>
        <taxon>Viridiplantae</taxon>
        <taxon>Streptophyta</taxon>
        <taxon>Embryophyta</taxon>
        <taxon>Tracheophyta</taxon>
        <taxon>Spermatophyta</taxon>
        <taxon>Magnoliopsida</taxon>
        <taxon>eudicotyledons</taxon>
        <taxon>Gunneridae</taxon>
        <taxon>Pentapetalae</taxon>
        <taxon>asterids</taxon>
        <taxon>Ericales</taxon>
        <taxon>Ericaceae</taxon>
        <taxon>Ericoideae</taxon>
        <taxon>Rhodoreae</taxon>
        <taxon>Rhododendron</taxon>
    </lineage>
</organism>
<comment type="caution">
    <text evidence="1">The sequence shown here is derived from an EMBL/GenBank/DDBJ whole genome shotgun (WGS) entry which is preliminary data.</text>
</comment>
<name>A0ACC0LJT3_RHOML</name>